<keyword evidence="3" id="KW-0378">Hydrolase</keyword>
<dbReference type="InterPro" id="IPR050180">
    <property type="entry name" value="RNR_Ribonuclease"/>
</dbReference>
<protein>
    <submittedName>
        <fullName evidence="3">3'-5' RNA exonuclease complex component</fullName>
        <ecNumber evidence="3">3.1.13.1</ecNumber>
    </submittedName>
</protein>
<keyword evidence="4" id="KW-1185">Reference proteome</keyword>
<proteinExistence type="predicted"/>
<evidence type="ECO:0000313" key="3">
    <source>
        <dbReference type="EMBL" id="KAJ2782882.1"/>
    </source>
</evidence>
<dbReference type="GO" id="GO:0006402">
    <property type="term" value="P:mRNA catabolic process"/>
    <property type="evidence" value="ECO:0007669"/>
    <property type="project" value="TreeGrafter"/>
</dbReference>
<dbReference type="InterPro" id="IPR012340">
    <property type="entry name" value="NA-bd_OB-fold"/>
</dbReference>
<dbReference type="SUPFAM" id="SSF50249">
    <property type="entry name" value="Nucleic acid-binding proteins"/>
    <property type="match status" value="1"/>
</dbReference>
<dbReference type="PANTHER" id="PTHR23355">
    <property type="entry name" value="RIBONUCLEASE"/>
    <property type="match status" value="1"/>
</dbReference>
<dbReference type="GO" id="GO:0000932">
    <property type="term" value="C:P-body"/>
    <property type="evidence" value="ECO:0007669"/>
    <property type="project" value="TreeGrafter"/>
</dbReference>
<keyword evidence="3" id="KW-0269">Exonuclease</keyword>
<evidence type="ECO:0000256" key="1">
    <source>
        <dbReference type="SAM" id="MobiDB-lite"/>
    </source>
</evidence>
<feature type="region of interest" description="Disordered" evidence="1">
    <location>
        <begin position="319"/>
        <end position="338"/>
    </location>
</feature>
<feature type="compositionally biased region" description="Low complexity" evidence="1">
    <location>
        <begin position="250"/>
        <end position="267"/>
    </location>
</feature>
<gene>
    <name evidence="3" type="primary">MSU1</name>
    <name evidence="3" type="ORF">H4R18_002031</name>
</gene>
<feature type="compositionally biased region" description="Low complexity" evidence="1">
    <location>
        <begin position="188"/>
        <end position="226"/>
    </location>
</feature>
<keyword evidence="3" id="KW-0540">Nuclease</keyword>
<feature type="region of interest" description="Disordered" evidence="1">
    <location>
        <begin position="247"/>
        <end position="277"/>
    </location>
</feature>
<evidence type="ECO:0000259" key="2">
    <source>
        <dbReference type="SMART" id="SM00955"/>
    </source>
</evidence>
<sequence length="1513" mass="163851">MQARFCARALPPPFARACGLRSATRRHSDLRGPAAGPAATFGELVEQLDALVKDPNPPRNYGDALAKEELRNVDYRDLTMGLDSGRLRRLRQRTATLRQGQFLVSESASGGGGSGTAPGAVDASAAPDELPFGGSAAIDLGLTKEQKNRRRIWMTKIAGYKDFRNRLLLMEHLLDSLDESRGAGGSDLGAADQGAGAQAGGNQSAGGQSAGDQDAEAQGEPGAAEDAPYDEDAEFEALLRQSLELAGSHQAGARQPAAPAQRNNNSNNGGGPFGTRSFHTTRRVAERPSGNGERPAAKIIAKKKGMTIKAIAPRTVRAISRQKRVKSVGAKGPPSAARVRHSLVRPADMPTSKALKKHALASATGEDLHIPIVVHANVGDIVDVRSILGSGALSRYSTGMAVSVIVQKTTGRFHYSAVSGSGAVGGTRAKTFGFISRGLLFDKGFLLKGGVSREDAEVIMRYGDEIREYMEHNGEGALTSEAEATRLQLAQNQKVPQPATGLLDDASSASVDLAASAMDYEGSPLEQAALDEASQQLEQAADRCDDGDDAAAAAADAGEEDGGMAGFILRTAPRAVRAFEEGAERLVRSHYRELNEYWSMAISQGQTRVTVDALAELIFGLKGTRLKRETARLAAYMHLSSDPMHFVPCEDFLFYTQVFELRPRAQVEEIQAVRDMIRQGAPEFTRFIDKARRLVAFSYAQDDQTPMRTGLSPDLATTQATFKCDVTGWRTDVDFGDAWCPDAELIPSEDEVGRTVFNEDDRRFIAVLQKSIDHANFGYAYTRNPYAPFAPAIVKKIGPYLDGEISTVARFLVDIGVHPHWHNPRLDFRSMRCAADGAADPLGAAAESSAQQYLAGEPDAVDEGAGSRAADEGAGSADSALMQTSSGVGVIDKTRFYGRDICEDIRHDFGDLPVYTIDDAATRDVDDGISLETAVGADGKPQEWVHIHVADPTALIHPGHVAAASALERTTSVYLAERTTHMLPFDLTLSKISLARRDDQTPTKTLTFSARIGDDGEIVDYKVRPGLVRNITAVPYELADNHLSFEHTPGPIGPLDRLKDMTRHGLLVHPFSARMEGWRHYGENCGSLPDAAVQTLRALQTICQRHTELRLRGETFNTLKRYTDVALDFGAGGGGSEQVSSMARPLLGRQPVGGSCLAHPVISTRHGFAPLSPAHLLVTELMVIACRVAARYAGEHGRGVPMIYRTQEPPNLDVLSGGPATMPTAFSGLGASEVQSAAKLWGAAMEATRANHGFMAQKYHDEVRHMLNVSVFTEVPGPHASMGICDEYGYTRVTSPIRRVDDLVGHWQLKAQLLAERGDGRDRAPWFWSRDDIARLAPIVFRKQFMASKRMTLSYETWSITMVQRMEFEARRGTLALPPDGYYDPSSPSYRDNPFAYYDPRRPGPLVWTATVDNRDETRIFIVVILEGTGAKAMLVPRPLSMEMQPLAGTKVRVQVVAVEPMAGILMVKLAPEEFQPAETPRFWSGTHARSMPTGRISSIRIPPAGLRAAHGG</sequence>
<dbReference type="SMART" id="SM00955">
    <property type="entry name" value="RNB"/>
    <property type="match status" value="1"/>
</dbReference>
<reference evidence="3" key="1">
    <citation type="submission" date="2022-07" db="EMBL/GenBank/DDBJ databases">
        <title>Phylogenomic reconstructions and comparative analyses of Kickxellomycotina fungi.</title>
        <authorList>
            <person name="Reynolds N.K."/>
            <person name="Stajich J.E."/>
            <person name="Barry K."/>
            <person name="Grigoriev I.V."/>
            <person name="Crous P."/>
            <person name="Smith M.E."/>
        </authorList>
    </citation>
    <scope>NUCLEOTIDE SEQUENCE</scope>
    <source>
        <strain evidence="3">NBRC 105414</strain>
    </source>
</reference>
<dbReference type="PANTHER" id="PTHR23355:SF65">
    <property type="entry name" value="EXORIBONUCLEASE CYT-4, PUTATIVE (AFU_ORTHOLOGUE AFUA_7G01550)-RELATED"/>
    <property type="match status" value="1"/>
</dbReference>
<feature type="region of interest" description="Disordered" evidence="1">
    <location>
        <begin position="183"/>
        <end position="228"/>
    </location>
</feature>
<dbReference type="OrthoDB" id="2285229at2759"/>
<feature type="region of interest" description="Disordered" evidence="1">
    <location>
        <begin position="857"/>
        <end position="879"/>
    </location>
</feature>
<dbReference type="Pfam" id="PF00773">
    <property type="entry name" value="RNB"/>
    <property type="match status" value="1"/>
</dbReference>
<feature type="domain" description="RNB" evidence="2">
    <location>
        <begin position="906"/>
        <end position="1315"/>
    </location>
</feature>
<accession>A0A9W8HC22</accession>
<organism evidence="3 4">
    <name type="scientific">Coemansia javaensis</name>
    <dbReference type="NCBI Taxonomy" id="2761396"/>
    <lineage>
        <taxon>Eukaryota</taxon>
        <taxon>Fungi</taxon>
        <taxon>Fungi incertae sedis</taxon>
        <taxon>Zoopagomycota</taxon>
        <taxon>Kickxellomycotina</taxon>
        <taxon>Kickxellomycetes</taxon>
        <taxon>Kickxellales</taxon>
        <taxon>Kickxellaceae</taxon>
        <taxon>Coemansia</taxon>
    </lineage>
</organism>
<dbReference type="InterPro" id="IPR001900">
    <property type="entry name" value="RNase_II/R"/>
</dbReference>
<dbReference type="GO" id="GO:0008859">
    <property type="term" value="F:exoribonuclease II activity"/>
    <property type="evidence" value="ECO:0007669"/>
    <property type="project" value="UniProtKB-EC"/>
</dbReference>
<dbReference type="GO" id="GO:0003723">
    <property type="term" value="F:RNA binding"/>
    <property type="evidence" value="ECO:0007669"/>
    <property type="project" value="InterPro"/>
</dbReference>
<feature type="compositionally biased region" description="Low complexity" evidence="1">
    <location>
        <begin position="863"/>
        <end position="879"/>
    </location>
</feature>
<evidence type="ECO:0000313" key="4">
    <source>
        <dbReference type="Proteomes" id="UP001140217"/>
    </source>
</evidence>
<name>A0A9W8HC22_9FUNG</name>
<dbReference type="Proteomes" id="UP001140217">
    <property type="component" value="Unassembled WGS sequence"/>
</dbReference>
<dbReference type="EMBL" id="JANBUL010000060">
    <property type="protein sequence ID" value="KAJ2782882.1"/>
    <property type="molecule type" value="Genomic_DNA"/>
</dbReference>
<comment type="caution">
    <text evidence="3">The sequence shown here is derived from an EMBL/GenBank/DDBJ whole genome shotgun (WGS) entry which is preliminary data.</text>
</comment>
<dbReference type="EC" id="3.1.13.1" evidence="3"/>
<feature type="region of interest" description="Disordered" evidence="1">
    <location>
        <begin position="103"/>
        <end position="128"/>
    </location>
</feature>